<dbReference type="Proteomes" id="UP000735302">
    <property type="component" value="Unassembled WGS sequence"/>
</dbReference>
<keyword evidence="2" id="KW-1185">Reference proteome</keyword>
<evidence type="ECO:0000313" key="2">
    <source>
        <dbReference type="Proteomes" id="UP000735302"/>
    </source>
</evidence>
<name>A0AAV4B9C6_9GAST</name>
<proteinExistence type="predicted"/>
<evidence type="ECO:0000313" key="1">
    <source>
        <dbReference type="EMBL" id="GFO19961.1"/>
    </source>
</evidence>
<accession>A0AAV4B9C6</accession>
<dbReference type="AlphaFoldDB" id="A0AAV4B9C6"/>
<comment type="caution">
    <text evidence="1">The sequence shown here is derived from an EMBL/GenBank/DDBJ whole genome shotgun (WGS) entry which is preliminary data.</text>
</comment>
<dbReference type="EMBL" id="BLXT01005122">
    <property type="protein sequence ID" value="GFO19961.1"/>
    <property type="molecule type" value="Genomic_DNA"/>
</dbReference>
<organism evidence="1 2">
    <name type="scientific">Plakobranchus ocellatus</name>
    <dbReference type="NCBI Taxonomy" id="259542"/>
    <lineage>
        <taxon>Eukaryota</taxon>
        <taxon>Metazoa</taxon>
        <taxon>Spiralia</taxon>
        <taxon>Lophotrochozoa</taxon>
        <taxon>Mollusca</taxon>
        <taxon>Gastropoda</taxon>
        <taxon>Heterobranchia</taxon>
        <taxon>Euthyneura</taxon>
        <taxon>Panpulmonata</taxon>
        <taxon>Sacoglossa</taxon>
        <taxon>Placobranchoidea</taxon>
        <taxon>Plakobranchidae</taxon>
        <taxon>Plakobranchus</taxon>
    </lineage>
</organism>
<sequence length="69" mass="7659">MSVSDKVPDDDDDDDDENFQVVYEKQDTAGSARTLDKNVPAGLQTDALTAVHAPFSLYYQCCLKEPQAY</sequence>
<gene>
    <name evidence="1" type="ORF">PoB_004646600</name>
</gene>
<reference evidence="1 2" key="1">
    <citation type="journal article" date="2021" name="Elife">
        <title>Chloroplast acquisition without the gene transfer in kleptoplastic sea slugs, Plakobranchus ocellatus.</title>
        <authorList>
            <person name="Maeda T."/>
            <person name="Takahashi S."/>
            <person name="Yoshida T."/>
            <person name="Shimamura S."/>
            <person name="Takaki Y."/>
            <person name="Nagai Y."/>
            <person name="Toyoda A."/>
            <person name="Suzuki Y."/>
            <person name="Arimoto A."/>
            <person name="Ishii H."/>
            <person name="Satoh N."/>
            <person name="Nishiyama T."/>
            <person name="Hasebe M."/>
            <person name="Maruyama T."/>
            <person name="Minagawa J."/>
            <person name="Obokata J."/>
            <person name="Shigenobu S."/>
        </authorList>
    </citation>
    <scope>NUCLEOTIDE SEQUENCE [LARGE SCALE GENOMIC DNA]</scope>
</reference>
<protein>
    <submittedName>
        <fullName evidence="1">Uncharacterized protein</fullName>
    </submittedName>
</protein>